<feature type="region of interest" description="Disordered" evidence="1">
    <location>
        <begin position="215"/>
        <end position="235"/>
    </location>
</feature>
<comment type="caution">
    <text evidence="2">The sequence shown here is derived from an EMBL/GenBank/DDBJ whole genome shotgun (WGS) entry which is preliminary data.</text>
</comment>
<accession>A0A9P1H7T9</accession>
<gene>
    <name evidence="2" type="ORF">PPNO1_LOCUS7152</name>
</gene>
<evidence type="ECO:0000313" key="2">
    <source>
        <dbReference type="EMBL" id="CAI4217545.1"/>
    </source>
</evidence>
<evidence type="ECO:0000256" key="1">
    <source>
        <dbReference type="SAM" id="MobiDB-lite"/>
    </source>
</evidence>
<reference evidence="2" key="1">
    <citation type="submission" date="2022-11" db="EMBL/GenBank/DDBJ databases">
        <authorList>
            <person name="Scott C."/>
            <person name="Bruce N."/>
        </authorList>
    </citation>
    <scope>NUCLEOTIDE SEQUENCE</scope>
</reference>
<keyword evidence="3" id="KW-1185">Reference proteome</keyword>
<organism evidence="2 3">
    <name type="scientific">Parascedosporium putredinis</name>
    <dbReference type="NCBI Taxonomy" id="1442378"/>
    <lineage>
        <taxon>Eukaryota</taxon>
        <taxon>Fungi</taxon>
        <taxon>Dikarya</taxon>
        <taxon>Ascomycota</taxon>
        <taxon>Pezizomycotina</taxon>
        <taxon>Sordariomycetes</taxon>
        <taxon>Hypocreomycetidae</taxon>
        <taxon>Microascales</taxon>
        <taxon>Microascaceae</taxon>
        <taxon>Parascedosporium</taxon>
    </lineage>
</organism>
<protein>
    <recommendedName>
        <fullName evidence="4">F-box domain-containing protein</fullName>
    </recommendedName>
</protein>
<evidence type="ECO:0000313" key="3">
    <source>
        <dbReference type="Proteomes" id="UP000838763"/>
    </source>
</evidence>
<name>A0A9P1H7T9_9PEZI</name>
<dbReference type="OrthoDB" id="3766406at2759"/>
<dbReference type="Proteomes" id="UP000838763">
    <property type="component" value="Unassembled WGS sequence"/>
</dbReference>
<dbReference type="AlphaFoldDB" id="A0A9P1H7T9"/>
<proteinExistence type="predicted"/>
<evidence type="ECO:0008006" key="4">
    <source>
        <dbReference type="Google" id="ProtNLM"/>
    </source>
</evidence>
<dbReference type="EMBL" id="CALLCH030000016">
    <property type="protein sequence ID" value="CAI4217545.1"/>
    <property type="molecule type" value="Genomic_DNA"/>
</dbReference>
<feature type="compositionally biased region" description="Acidic residues" evidence="1">
    <location>
        <begin position="216"/>
        <end position="229"/>
    </location>
</feature>
<sequence>MPTEILDITLDFLPAESVVSFALTCRGLHAKYSVRNQILDSAARESLLLLLEKDAAALYYCYHCSSLHKWHPTSTTSRASTAYKLKFHTARLALHGRIRGPAHGPELEKLHMDHAVTLGSRNITIKESWAAKVIDGELFLRAVWNYHQGAGGAKTLGRWVEHDADRFICNHVKGSRLLEFPGAEGLDLSSVERLAGPVRSCPICYTDFQMEVRGDEWDESESESEDDEEAQRGSGGWSINVTKWVRLGACESPLDAHWQTLASQSAHGLECEPRNSSCEAGEIRHRWVDGKQKPSAYQGRFVEAGCLQVPHY</sequence>